<reference evidence="1 2" key="1">
    <citation type="journal article" date="2016" name="Nat. Commun.">
        <title>Thousands of microbial genomes shed light on interconnected biogeochemical processes in an aquifer system.</title>
        <authorList>
            <person name="Anantharaman K."/>
            <person name="Brown C.T."/>
            <person name="Hug L.A."/>
            <person name="Sharon I."/>
            <person name="Castelle C.J."/>
            <person name="Probst A.J."/>
            <person name="Thomas B.C."/>
            <person name="Singh A."/>
            <person name="Wilkins M.J."/>
            <person name="Karaoz U."/>
            <person name="Brodie E.L."/>
            <person name="Williams K.H."/>
            <person name="Hubbard S.S."/>
            <person name="Banfield J.F."/>
        </authorList>
    </citation>
    <scope>NUCLEOTIDE SEQUENCE [LARGE SCALE GENOMIC DNA]</scope>
</reference>
<dbReference type="AlphaFoldDB" id="A0A1G2A8L4"/>
<name>A0A1G2A8L4_9BACT</name>
<evidence type="ECO:0000313" key="1">
    <source>
        <dbReference type="EMBL" id="OGY72417.1"/>
    </source>
</evidence>
<sequence length="727" mass="81953">MSMPKTLSSQSVKRYIVHAVFIIGVLFFLGAGCGEIISELPPKPVSPRSVEPVNARETILKELRAQSEIKRFANTKELRAFLEERVEERGYGYRQMMTGDISVMKSDFTESAPSATPSQAATDYSRTNIQVEGVDEGDIVKTDGEYIYTISENSVVIMKAYPADSAEVSSRITFDSPPQGFYITGDRLIVYGYDNRVYAAEQKVGAGIAVMPGPIIRPGSAFAFVRIFDISDRRNPKEARNFSFEGNYTNSRMIGDYLYFVTTSYNNIYGISDDESPLPLLLERGTPISMEDENAPNAYYFDFPYQSYQFTAVSAINVMDNSVSITREVYLLDSAQTMYVSPQNLYLTYTKYLNEYDVRMDIARELVAPRLNDRDKERIQKIEAADSAVLSKEEKLQKIDAIIQRYIARLPETEQNALNHEITRVVKETYQNIARELEKTVIHKIGLNGSELKYQTFGEVPGAVLNQFSMDENGGYFRIATTKNRSWSIFLDENSLERDSYSNLYILDSGLKTVGSIEGLARGERIYSARFMQGRAYLVTFKQTDPLFVIDVSEPTAPRVLGELKIPGFSQYLHPYDDTTLIGFGRDTEARPDGGVVQKGLKLSLFDVSDVSAPREIDSYLWQSSRTYSIALNDHHAFLFSRDKNLLVIPFEDYETIARPEFSRGALVFSLTKDGFSFKANISHGSDYNSAIVRALYIGDNLYALSGAYATIHALVDIRELERIGLQ</sequence>
<protein>
    <recommendedName>
        <fullName evidence="3">Copper amine oxidase-like N-terminal domain-containing protein</fullName>
    </recommendedName>
</protein>
<evidence type="ECO:0000313" key="2">
    <source>
        <dbReference type="Proteomes" id="UP000178315"/>
    </source>
</evidence>
<dbReference type="PROSITE" id="PS51257">
    <property type="entry name" value="PROKAR_LIPOPROTEIN"/>
    <property type="match status" value="1"/>
</dbReference>
<dbReference type="Pfam" id="PF09826">
    <property type="entry name" value="Beta_propel"/>
    <property type="match status" value="1"/>
</dbReference>
<dbReference type="InterPro" id="IPR019198">
    <property type="entry name" value="Beta_propeller_containing"/>
</dbReference>
<proteinExistence type="predicted"/>
<organism evidence="1 2">
    <name type="scientific">Candidatus Jacksonbacteria bacterium RIFCSPLOWO2_02_FULL_44_20</name>
    <dbReference type="NCBI Taxonomy" id="1798460"/>
    <lineage>
        <taxon>Bacteria</taxon>
        <taxon>Candidatus Jacksoniibacteriota</taxon>
    </lineage>
</organism>
<evidence type="ECO:0008006" key="3">
    <source>
        <dbReference type="Google" id="ProtNLM"/>
    </source>
</evidence>
<dbReference type="EMBL" id="MHJU01000036">
    <property type="protein sequence ID" value="OGY72417.1"/>
    <property type="molecule type" value="Genomic_DNA"/>
</dbReference>
<accession>A0A1G2A8L4</accession>
<dbReference type="Proteomes" id="UP000178315">
    <property type="component" value="Unassembled WGS sequence"/>
</dbReference>
<gene>
    <name evidence="1" type="ORF">A3H61_03835</name>
</gene>
<comment type="caution">
    <text evidence="1">The sequence shown here is derived from an EMBL/GenBank/DDBJ whole genome shotgun (WGS) entry which is preliminary data.</text>
</comment>